<evidence type="ECO:0000256" key="2">
    <source>
        <dbReference type="SAM" id="Phobius"/>
    </source>
</evidence>
<keyword evidence="2" id="KW-1133">Transmembrane helix</keyword>
<reference evidence="3" key="1">
    <citation type="submission" date="2021-01" db="EMBL/GenBank/DDBJ databases">
        <authorList>
            <person name="Zahm M."/>
            <person name="Roques C."/>
            <person name="Cabau C."/>
            <person name="Klopp C."/>
            <person name="Donnadieu C."/>
            <person name="Jouanno E."/>
            <person name="Lampietro C."/>
            <person name="Louis A."/>
            <person name="Herpin A."/>
            <person name="Echchiki A."/>
            <person name="Berthelot C."/>
            <person name="Parey E."/>
            <person name="Roest-Crollius H."/>
            <person name="Braasch I."/>
            <person name="Postlethwait J."/>
            <person name="Bobe J."/>
            <person name="Montfort J."/>
            <person name="Bouchez O."/>
            <person name="Begum T."/>
            <person name="Mejri S."/>
            <person name="Adams A."/>
            <person name="Chen W.-J."/>
            <person name="Guiguen Y."/>
        </authorList>
    </citation>
    <scope>NUCLEOTIDE SEQUENCE</scope>
    <source>
        <strain evidence="3">YG-15Mar2019-1</strain>
        <tissue evidence="3">Brain</tissue>
    </source>
</reference>
<keyword evidence="2" id="KW-0812">Transmembrane</keyword>
<dbReference type="SUPFAM" id="SSF53474">
    <property type="entry name" value="alpha/beta-Hydrolases"/>
    <property type="match status" value="1"/>
</dbReference>
<evidence type="ECO:0000256" key="1">
    <source>
        <dbReference type="SAM" id="MobiDB-lite"/>
    </source>
</evidence>
<name>A0A9D3SZ99_MEGAT</name>
<gene>
    <name evidence="3" type="ORF">MATL_G00188710</name>
</gene>
<dbReference type="InterPro" id="IPR029058">
    <property type="entry name" value="AB_hydrolase_fold"/>
</dbReference>
<proteinExistence type="predicted"/>
<feature type="compositionally biased region" description="Basic residues" evidence="1">
    <location>
        <begin position="1"/>
        <end position="11"/>
    </location>
</feature>
<dbReference type="OrthoDB" id="10249433at2759"/>
<keyword evidence="4" id="KW-1185">Reference proteome</keyword>
<comment type="caution">
    <text evidence="3">The sequence shown here is derived from an EMBL/GenBank/DDBJ whole genome shotgun (WGS) entry which is preliminary data.</text>
</comment>
<protein>
    <submittedName>
        <fullName evidence="3">Uncharacterized protein</fullName>
    </submittedName>
</protein>
<feature type="region of interest" description="Disordered" evidence="1">
    <location>
        <begin position="1"/>
        <end position="28"/>
    </location>
</feature>
<evidence type="ECO:0000313" key="4">
    <source>
        <dbReference type="Proteomes" id="UP001046870"/>
    </source>
</evidence>
<dbReference type="AlphaFoldDB" id="A0A9D3SZ99"/>
<evidence type="ECO:0000313" key="3">
    <source>
        <dbReference type="EMBL" id="KAG7462811.1"/>
    </source>
</evidence>
<dbReference type="EMBL" id="JAFDVH010000016">
    <property type="protein sequence ID" value="KAG7462811.1"/>
    <property type="molecule type" value="Genomic_DNA"/>
</dbReference>
<sequence length="165" mass="18505">MKKRSSHGRKHTPADNGASKTTGGKGREVEAKVPRCIQSNSGWFMRIKKALLALCIVYSSVPFVLRLFPGILAHMVYSHTFRVPFFVDLSRPADLSLNHTVNFYLTPEEGVTVGVWHTVPDSRWKEAQGKDLAWYQESLKDGAPVIIYLHGNGGTRSMKNRSHIN</sequence>
<accession>A0A9D3SZ99</accession>
<dbReference type="Proteomes" id="UP001046870">
    <property type="component" value="Chromosome 16"/>
</dbReference>
<keyword evidence="2" id="KW-0472">Membrane</keyword>
<organism evidence="3 4">
    <name type="scientific">Megalops atlanticus</name>
    <name type="common">Tarpon</name>
    <name type="synonym">Clupea gigantea</name>
    <dbReference type="NCBI Taxonomy" id="7932"/>
    <lineage>
        <taxon>Eukaryota</taxon>
        <taxon>Metazoa</taxon>
        <taxon>Chordata</taxon>
        <taxon>Craniata</taxon>
        <taxon>Vertebrata</taxon>
        <taxon>Euteleostomi</taxon>
        <taxon>Actinopterygii</taxon>
        <taxon>Neopterygii</taxon>
        <taxon>Teleostei</taxon>
        <taxon>Elopiformes</taxon>
        <taxon>Megalopidae</taxon>
        <taxon>Megalops</taxon>
    </lineage>
</organism>
<feature type="transmembrane region" description="Helical" evidence="2">
    <location>
        <begin position="51"/>
        <end position="77"/>
    </location>
</feature>